<keyword evidence="8 18" id="KW-0812">Transmembrane</keyword>
<evidence type="ECO:0000313" key="20">
    <source>
        <dbReference type="EMBL" id="ATG28316.1"/>
    </source>
</evidence>
<dbReference type="PRINTS" id="PR01436">
    <property type="entry name" value="NADHDHGNASE2"/>
</dbReference>
<evidence type="ECO:0000256" key="8">
    <source>
        <dbReference type="ARBA" id="ARBA00022692"/>
    </source>
</evidence>
<evidence type="ECO:0000256" key="15">
    <source>
        <dbReference type="ARBA" id="ARBA00023128"/>
    </source>
</evidence>
<dbReference type="AlphaFoldDB" id="A0A343KHU6"/>
<evidence type="ECO:0000256" key="12">
    <source>
        <dbReference type="ARBA" id="ARBA00022989"/>
    </source>
</evidence>
<gene>
    <name evidence="20" type="primary">nad2</name>
</gene>
<comment type="catalytic activity">
    <reaction evidence="17 18">
        <text>a ubiquinone + NADH + 5 H(+)(in) = a ubiquinol + NAD(+) + 4 H(+)(out)</text>
        <dbReference type="Rhea" id="RHEA:29091"/>
        <dbReference type="Rhea" id="RHEA-COMP:9565"/>
        <dbReference type="Rhea" id="RHEA-COMP:9566"/>
        <dbReference type="ChEBI" id="CHEBI:15378"/>
        <dbReference type="ChEBI" id="CHEBI:16389"/>
        <dbReference type="ChEBI" id="CHEBI:17976"/>
        <dbReference type="ChEBI" id="CHEBI:57540"/>
        <dbReference type="ChEBI" id="CHEBI:57945"/>
        <dbReference type="EC" id="7.1.1.2"/>
    </reaction>
</comment>
<evidence type="ECO:0000256" key="16">
    <source>
        <dbReference type="ARBA" id="ARBA00023136"/>
    </source>
</evidence>
<dbReference type="EC" id="7.1.1.2" evidence="4 18"/>
<evidence type="ECO:0000256" key="2">
    <source>
        <dbReference type="ARBA" id="ARBA00004448"/>
    </source>
</evidence>
<reference evidence="20" key="1">
    <citation type="submission" date="2017-09" db="EMBL/GenBank/DDBJ databases">
        <title>Complete Mitochondrial Genome Sequence of Aethina tumida (Coleoptera: Nitidulidae).</title>
        <authorList>
            <person name="Duquesne V."/>
            <person name="Del Cont A."/>
            <person name="Huleux A."/>
            <person name="Chabert M."/>
        </authorList>
    </citation>
    <scope>NUCLEOTIDE SEQUENCE</scope>
</reference>
<dbReference type="PANTHER" id="PTHR46552">
    <property type="entry name" value="NADH-UBIQUINONE OXIDOREDUCTASE CHAIN 2"/>
    <property type="match status" value="1"/>
</dbReference>
<accession>A0A343KHU6</accession>
<evidence type="ECO:0000256" key="11">
    <source>
        <dbReference type="ARBA" id="ARBA00022982"/>
    </source>
</evidence>
<evidence type="ECO:0000256" key="18">
    <source>
        <dbReference type="RuleBase" id="RU003403"/>
    </source>
</evidence>
<keyword evidence="14 18" id="KW-0830">Ubiquinone</keyword>
<dbReference type="InterPro" id="IPR001750">
    <property type="entry name" value="ND/Mrp_TM"/>
</dbReference>
<dbReference type="GO" id="GO:0005743">
    <property type="term" value="C:mitochondrial inner membrane"/>
    <property type="evidence" value="ECO:0007669"/>
    <property type="project" value="UniProtKB-SubCell"/>
</dbReference>
<feature type="transmembrane region" description="Helical" evidence="18">
    <location>
        <begin position="237"/>
        <end position="257"/>
    </location>
</feature>
<feature type="transmembrane region" description="Helical" evidence="18">
    <location>
        <begin position="309"/>
        <end position="332"/>
    </location>
</feature>
<evidence type="ECO:0000256" key="7">
    <source>
        <dbReference type="ARBA" id="ARBA00022660"/>
    </source>
</evidence>
<keyword evidence="7 18" id="KW-0679">Respiratory chain</keyword>
<evidence type="ECO:0000256" key="4">
    <source>
        <dbReference type="ARBA" id="ARBA00012944"/>
    </source>
</evidence>
<feature type="transmembrane region" description="Helical" evidence="18">
    <location>
        <begin position="119"/>
        <end position="139"/>
    </location>
</feature>
<keyword evidence="16 18" id="KW-0472">Membrane</keyword>
<protein>
    <recommendedName>
        <fullName evidence="5 18">NADH-ubiquinone oxidoreductase chain 2</fullName>
        <ecNumber evidence="4 18">7.1.1.2</ecNumber>
    </recommendedName>
</protein>
<proteinExistence type="inferred from homology"/>
<dbReference type="GO" id="GO:0008137">
    <property type="term" value="F:NADH dehydrogenase (ubiquinone) activity"/>
    <property type="evidence" value="ECO:0007669"/>
    <property type="project" value="UniProtKB-EC"/>
</dbReference>
<comment type="function">
    <text evidence="18">Core subunit of the mitochondrial membrane respiratory chain NADH dehydrogenase (Complex I) which catalyzes electron transfer from NADH through the respiratory chain, using ubiquinone as an electron acceptor. Essential for the catalytic activity and assembly of complex I.</text>
</comment>
<keyword evidence="6" id="KW-0813">Transport</keyword>
<evidence type="ECO:0000256" key="5">
    <source>
        <dbReference type="ARBA" id="ARBA00021008"/>
    </source>
</evidence>
<evidence type="ECO:0000256" key="3">
    <source>
        <dbReference type="ARBA" id="ARBA00007012"/>
    </source>
</evidence>
<evidence type="ECO:0000256" key="13">
    <source>
        <dbReference type="ARBA" id="ARBA00023027"/>
    </source>
</evidence>
<evidence type="ECO:0000259" key="19">
    <source>
        <dbReference type="Pfam" id="PF00361"/>
    </source>
</evidence>
<feature type="transmembrane region" description="Helical" evidence="18">
    <location>
        <begin position="197"/>
        <end position="217"/>
    </location>
</feature>
<keyword evidence="12 18" id="KW-1133">Transmembrane helix</keyword>
<evidence type="ECO:0000256" key="6">
    <source>
        <dbReference type="ARBA" id="ARBA00022448"/>
    </source>
</evidence>
<feature type="transmembrane region" description="Helical" evidence="18">
    <location>
        <begin position="12"/>
        <end position="37"/>
    </location>
</feature>
<keyword evidence="10 18" id="KW-1278">Translocase</keyword>
<evidence type="ECO:0000256" key="9">
    <source>
        <dbReference type="ARBA" id="ARBA00022792"/>
    </source>
</evidence>
<sequence length="334" mass="38616">MKFYKLLFFNSLIFGSLLAISSFSWFSMWMGLEINLLSIIPLMNSKSNLYPSESSIKYFITQTIASSLILIAIMINLNMLEYIPQYFNTYLNIMMNSGFLMKMGAAPFHFWFPEIMEGLNWLMCLIMLTWQKIAPMILLMSNLKLNIFITSTIIISSLISGIQGINQISIRKILAYSSINHIGWMLASMMYSNSTWMIYFITYSLISINLILVMYNLNIFFLKQLFNSLNYKKMLKFLFSLNFLSLGGLPPFLGFLPKWLTINLLVQNNLFLISAILIVLTLLTLFYYLRISSNSLVIYSSENLSKMFYLKNLTIIFNSITLSALVLCTFILNL</sequence>
<dbReference type="OrthoDB" id="6776329at2759"/>
<keyword evidence="13 18" id="KW-0520">NAD</keyword>
<organism evidence="20">
    <name type="scientific">Aethina tumida</name>
    <name type="common">Small hive beetle</name>
    <dbReference type="NCBI Taxonomy" id="116153"/>
    <lineage>
        <taxon>Eukaryota</taxon>
        <taxon>Metazoa</taxon>
        <taxon>Ecdysozoa</taxon>
        <taxon>Arthropoda</taxon>
        <taxon>Hexapoda</taxon>
        <taxon>Insecta</taxon>
        <taxon>Pterygota</taxon>
        <taxon>Neoptera</taxon>
        <taxon>Endopterygota</taxon>
        <taxon>Coleoptera</taxon>
        <taxon>Polyphaga</taxon>
        <taxon>Cucujiformia</taxon>
        <taxon>Nitidulidae</taxon>
        <taxon>Nitidulinae</taxon>
        <taxon>Aethina</taxon>
    </lineage>
</organism>
<keyword evidence="9 18" id="KW-0999">Mitochondrion inner membrane</keyword>
<evidence type="ECO:0000256" key="10">
    <source>
        <dbReference type="ARBA" id="ARBA00022967"/>
    </source>
</evidence>
<dbReference type="Pfam" id="PF00361">
    <property type="entry name" value="Proton_antipo_M"/>
    <property type="match status" value="1"/>
</dbReference>
<evidence type="ECO:0000256" key="14">
    <source>
        <dbReference type="ARBA" id="ARBA00023075"/>
    </source>
</evidence>
<keyword evidence="15 18" id="KW-0496">Mitochondrion</keyword>
<dbReference type="GO" id="GO:0006120">
    <property type="term" value="P:mitochondrial electron transport, NADH to ubiquinone"/>
    <property type="evidence" value="ECO:0007669"/>
    <property type="project" value="InterPro"/>
</dbReference>
<feature type="transmembrane region" description="Helical" evidence="18">
    <location>
        <begin position="89"/>
        <end position="112"/>
    </location>
</feature>
<comment type="similarity">
    <text evidence="3 18">Belongs to the complex I subunit 2 family.</text>
</comment>
<comment type="function">
    <text evidence="1">Core subunit of the mitochondrial membrane respiratory chain NADH dehydrogenase (Complex I) that is believed to belong to the minimal assembly required for catalysis. Complex I functions in the transfer of electrons from NADH to the respiratory chain. The immediate electron acceptor for the enzyme is believed to be ubiquinone.</text>
</comment>
<keyword evidence="11 18" id="KW-0249">Electron transport</keyword>
<evidence type="ECO:0000256" key="17">
    <source>
        <dbReference type="ARBA" id="ARBA00049551"/>
    </source>
</evidence>
<feature type="transmembrane region" description="Helical" evidence="18">
    <location>
        <begin position="269"/>
        <end position="289"/>
    </location>
</feature>
<feature type="domain" description="NADH:quinone oxidoreductase/Mrp antiporter transmembrane" evidence="19">
    <location>
        <begin position="24"/>
        <end position="284"/>
    </location>
</feature>
<evidence type="ECO:0000256" key="1">
    <source>
        <dbReference type="ARBA" id="ARBA00003257"/>
    </source>
</evidence>
<feature type="transmembrane region" description="Helical" evidence="18">
    <location>
        <begin position="58"/>
        <end position="77"/>
    </location>
</feature>
<geneLocation type="mitochondrion" evidence="20"/>
<dbReference type="EMBL" id="MF943248">
    <property type="protein sequence ID" value="ATG28316.1"/>
    <property type="molecule type" value="Genomic_DNA"/>
</dbReference>
<name>A0A343KHU6_AETTU</name>
<dbReference type="InterPro" id="IPR050175">
    <property type="entry name" value="Complex_I_Subunit_2"/>
</dbReference>
<feature type="transmembrane region" description="Helical" evidence="18">
    <location>
        <begin position="145"/>
        <end position="166"/>
    </location>
</feature>
<comment type="subcellular location">
    <subcellularLocation>
        <location evidence="2 18">Mitochondrion inner membrane</location>
        <topology evidence="2 18">Multi-pass membrane protein</topology>
    </subcellularLocation>
</comment>
<dbReference type="InterPro" id="IPR003917">
    <property type="entry name" value="NADH_UbQ_OxRdtase_chain2"/>
</dbReference>
<dbReference type="PANTHER" id="PTHR46552:SF1">
    <property type="entry name" value="NADH-UBIQUINONE OXIDOREDUCTASE CHAIN 2"/>
    <property type="match status" value="1"/>
</dbReference>